<evidence type="ECO:0000256" key="1">
    <source>
        <dbReference type="ARBA" id="ARBA00004123"/>
    </source>
</evidence>
<reference evidence="12 13" key="1">
    <citation type="journal article" date="2024" name="IMA Fungus">
        <title>IMA Genome - F19 : A genome assembly and annotation guide to empower mycologists, including annotated draft genome sequences of Ceratocystis pirilliformis, Diaporthe australafricana, Fusarium ophioides, Paecilomyces lecythidis, and Sporothrix stenoceras.</title>
        <authorList>
            <person name="Aylward J."/>
            <person name="Wilson A.M."/>
            <person name="Visagie C.M."/>
            <person name="Spraker J."/>
            <person name="Barnes I."/>
            <person name="Buitendag C."/>
            <person name="Ceriani C."/>
            <person name="Del Mar Angel L."/>
            <person name="du Plessis D."/>
            <person name="Fuchs T."/>
            <person name="Gasser K."/>
            <person name="Kramer D."/>
            <person name="Li W."/>
            <person name="Munsamy K."/>
            <person name="Piso A."/>
            <person name="Price J.L."/>
            <person name="Sonnekus B."/>
            <person name="Thomas C."/>
            <person name="van der Nest A."/>
            <person name="van Dijk A."/>
            <person name="van Heerden A."/>
            <person name="van Vuuren N."/>
            <person name="Yilmaz N."/>
            <person name="Duong T.A."/>
            <person name="van der Merwe N.A."/>
            <person name="Wingfield M.J."/>
            <person name="Wingfield B.D."/>
        </authorList>
    </citation>
    <scope>NUCLEOTIDE SEQUENCE [LARGE SCALE GENOMIC DNA]</scope>
    <source>
        <strain evidence="12 13">CMW 18300</strain>
    </source>
</reference>
<organism evidence="12 13">
    <name type="scientific">Diaporthe australafricana</name>
    <dbReference type="NCBI Taxonomy" id="127596"/>
    <lineage>
        <taxon>Eukaryota</taxon>
        <taxon>Fungi</taxon>
        <taxon>Dikarya</taxon>
        <taxon>Ascomycota</taxon>
        <taxon>Pezizomycotina</taxon>
        <taxon>Sordariomycetes</taxon>
        <taxon>Sordariomycetidae</taxon>
        <taxon>Diaporthales</taxon>
        <taxon>Diaporthaceae</taxon>
        <taxon>Diaporthe</taxon>
    </lineage>
</organism>
<evidence type="ECO:0008006" key="14">
    <source>
        <dbReference type="Google" id="ProtNLM"/>
    </source>
</evidence>
<dbReference type="PANTHER" id="PTHR22884">
    <property type="entry name" value="SET DOMAIN PROTEINS"/>
    <property type="match status" value="1"/>
</dbReference>
<evidence type="ECO:0000256" key="7">
    <source>
        <dbReference type="ARBA" id="ARBA00023242"/>
    </source>
</evidence>
<evidence type="ECO:0000256" key="5">
    <source>
        <dbReference type="ARBA" id="ARBA00022679"/>
    </source>
</evidence>
<comment type="caution">
    <text evidence="12">The sequence shown here is derived from an EMBL/GenBank/DDBJ whole genome shotgun (WGS) entry which is preliminary data.</text>
</comment>
<evidence type="ECO:0000256" key="6">
    <source>
        <dbReference type="ARBA" id="ARBA00022691"/>
    </source>
</evidence>
<evidence type="ECO:0000256" key="8">
    <source>
        <dbReference type="SAM" id="MobiDB-lite"/>
    </source>
</evidence>
<feature type="region of interest" description="Disordered" evidence="8">
    <location>
        <begin position="34"/>
        <end position="61"/>
    </location>
</feature>
<dbReference type="PROSITE" id="PS50868">
    <property type="entry name" value="POST_SET"/>
    <property type="match status" value="1"/>
</dbReference>
<feature type="region of interest" description="Disordered" evidence="8">
    <location>
        <begin position="1"/>
        <end position="22"/>
    </location>
</feature>
<evidence type="ECO:0000313" key="12">
    <source>
        <dbReference type="EMBL" id="KAL1876197.1"/>
    </source>
</evidence>
<feature type="region of interest" description="Disordered" evidence="8">
    <location>
        <begin position="124"/>
        <end position="192"/>
    </location>
</feature>
<evidence type="ECO:0000259" key="9">
    <source>
        <dbReference type="PROSITE" id="PS50280"/>
    </source>
</evidence>
<evidence type="ECO:0000256" key="3">
    <source>
        <dbReference type="ARBA" id="ARBA00022454"/>
    </source>
</evidence>
<gene>
    <name evidence="12" type="ORF">Daus18300_002824</name>
</gene>
<dbReference type="PROSITE" id="PS50280">
    <property type="entry name" value="SET"/>
    <property type="match status" value="1"/>
</dbReference>
<dbReference type="SMART" id="SM00570">
    <property type="entry name" value="AWS"/>
    <property type="match status" value="1"/>
</dbReference>
<dbReference type="SMART" id="SM00508">
    <property type="entry name" value="PostSET"/>
    <property type="match status" value="1"/>
</dbReference>
<feature type="compositionally biased region" description="Basic and acidic residues" evidence="8">
    <location>
        <begin position="348"/>
        <end position="367"/>
    </location>
</feature>
<dbReference type="PROSITE" id="PS51215">
    <property type="entry name" value="AWS"/>
    <property type="match status" value="1"/>
</dbReference>
<dbReference type="InterPro" id="IPR046341">
    <property type="entry name" value="SET_dom_sf"/>
</dbReference>
<dbReference type="Pfam" id="PF00856">
    <property type="entry name" value="SET"/>
    <property type="match status" value="1"/>
</dbReference>
<feature type="region of interest" description="Disordered" evidence="8">
    <location>
        <begin position="232"/>
        <end position="268"/>
    </location>
</feature>
<feature type="domain" description="AWS" evidence="11">
    <location>
        <begin position="484"/>
        <end position="531"/>
    </location>
</feature>
<accession>A0ABR3XJP8</accession>
<feature type="region of interest" description="Disordered" evidence="8">
    <location>
        <begin position="331"/>
        <end position="375"/>
    </location>
</feature>
<dbReference type="InterPro" id="IPR006560">
    <property type="entry name" value="AWS_dom"/>
</dbReference>
<protein>
    <recommendedName>
        <fullName evidence="14">Histone-lysine N-methyltransferase ASH1L</fullName>
    </recommendedName>
</protein>
<dbReference type="Pfam" id="PF17907">
    <property type="entry name" value="AWS"/>
    <property type="match status" value="1"/>
</dbReference>
<keyword evidence="5" id="KW-0808">Transferase</keyword>
<name>A0ABR3XJP8_9PEZI</name>
<keyword evidence="7" id="KW-0539">Nucleus</keyword>
<keyword evidence="3" id="KW-0158">Chromosome</keyword>
<feature type="domain" description="SET" evidence="9">
    <location>
        <begin position="542"/>
        <end position="658"/>
    </location>
</feature>
<feature type="domain" description="Post-SET" evidence="10">
    <location>
        <begin position="666"/>
        <end position="682"/>
    </location>
</feature>
<dbReference type="Proteomes" id="UP001583177">
    <property type="component" value="Unassembled WGS sequence"/>
</dbReference>
<keyword evidence="4" id="KW-0489">Methyltransferase</keyword>
<dbReference type="InterPro" id="IPR001214">
    <property type="entry name" value="SET_dom"/>
</dbReference>
<proteinExistence type="predicted"/>
<evidence type="ECO:0000256" key="4">
    <source>
        <dbReference type="ARBA" id="ARBA00022603"/>
    </source>
</evidence>
<feature type="compositionally biased region" description="Polar residues" evidence="8">
    <location>
        <begin position="139"/>
        <end position="150"/>
    </location>
</feature>
<dbReference type="InterPro" id="IPR003616">
    <property type="entry name" value="Post-SET_dom"/>
</dbReference>
<feature type="region of interest" description="Disordered" evidence="8">
    <location>
        <begin position="902"/>
        <end position="926"/>
    </location>
</feature>
<keyword evidence="6" id="KW-0949">S-adenosyl-L-methionine</keyword>
<dbReference type="EMBL" id="JAWRVE010000017">
    <property type="protein sequence ID" value="KAL1876197.1"/>
    <property type="molecule type" value="Genomic_DNA"/>
</dbReference>
<evidence type="ECO:0000259" key="10">
    <source>
        <dbReference type="PROSITE" id="PS50868"/>
    </source>
</evidence>
<dbReference type="SUPFAM" id="SSF82199">
    <property type="entry name" value="SET domain"/>
    <property type="match status" value="1"/>
</dbReference>
<feature type="compositionally biased region" description="Polar residues" evidence="8">
    <location>
        <begin position="35"/>
        <end position="55"/>
    </location>
</feature>
<evidence type="ECO:0000256" key="2">
    <source>
        <dbReference type="ARBA" id="ARBA00004286"/>
    </source>
</evidence>
<dbReference type="Gene3D" id="2.170.270.10">
    <property type="entry name" value="SET domain"/>
    <property type="match status" value="1"/>
</dbReference>
<keyword evidence="13" id="KW-1185">Reference proteome</keyword>
<sequence>MASLLTETAQAELLPLPTPEPALVPDTVELPALPSESSFQFSGFPTDASSNNASFTSTPPTTVADAASVASDTSKHEITATIQALDAPAASTPVTGSAEPAEPVEHVDPIELMEHTEHIEQTVQVATDQPPQPDQQTPRASTPNPDNETPTPRRARSGRASTNAPVYNLAKLAGTHIHGKRRANGDSVRDKRRRTISGDTLVADNGASTNLSLDSIVQHGVDALDMNWSLSAPNSPSAAHGDAKTKSAANNKKQKARPAPATRISTRASGAAAAEALITKAASMGKRGRKLLENARIPRELRRLQDTNEYTGVEAKPVLHTIWSNGKYIDPNELDVDGEPLRKKAKRERANSKLEPEPESEASKEETPTVAPKQKRVKKWLDRGLYAGQPAPLDYTKGMSTAEKKKLAQHPELAPTGIVNKTFPLPMFAGLRLLINGRDFKMPFDVCNPLPPGQPKPDEWRKMTKNRFVGDAGTYWRKTDHFKDYQSKCICKPDDGCTEDCQNRIMLYECDDTNCNAGKEYCHNRAFQNLTARTKKGGRYRVGVEVVKTSDRGYGVRTNRCFEPNQIIMEYTGEIITQAECESRMTEKYKDNECYYLMAFDQNMIIDATTGSIARFVNHSCAPNCRMEKWIVGGQPRMALFAGERPITTGDELTYDYNFDPFSAKNVQKCLCGSDNCRGVLGPKAPNLPRGEAQIKGVKGNIKETVKAATKAGKRKLMALLEGEEDTGTPNKKRKVIKATGVKRSLSAKAAAAVKKTANSISVNAKAALSNATGGTPKTPVKTVSVRKSTLVKAARTYNKNGKELLLAASLTSSATTIVATPGKSAGRKRATPAKGSALKASAAKAKGGIKSNITSAAGKGNIRGTIKSAKHTINKSTGRKTATTKTVKTKQIAKKSILEDAEDGKTTKKHAKLERTPTVEAGSISVKGPRKALELSRTQNKIRVVTDSE</sequence>
<comment type="subcellular location">
    <subcellularLocation>
        <location evidence="2">Chromosome</location>
    </subcellularLocation>
    <subcellularLocation>
        <location evidence="1">Nucleus</location>
    </subcellularLocation>
</comment>
<dbReference type="InterPro" id="IPR050777">
    <property type="entry name" value="SET2_Histone-Lys_MeTrsfase"/>
</dbReference>
<dbReference type="SMART" id="SM00317">
    <property type="entry name" value="SET"/>
    <property type="match status" value="1"/>
</dbReference>
<evidence type="ECO:0000259" key="11">
    <source>
        <dbReference type="PROSITE" id="PS51215"/>
    </source>
</evidence>
<feature type="compositionally biased region" description="Low complexity" evidence="8">
    <location>
        <begin position="124"/>
        <end position="138"/>
    </location>
</feature>
<evidence type="ECO:0000313" key="13">
    <source>
        <dbReference type="Proteomes" id="UP001583177"/>
    </source>
</evidence>